<dbReference type="Proteomes" id="UP001501758">
    <property type="component" value="Unassembled WGS sequence"/>
</dbReference>
<sequence>MNSTRNNYFHIKLENMKTKLLLIFSTFYLVTYAQNYNFDNKILFISVDSEEDLLKYVPHPNGCLGTYIIKPISKENKYEHGFRVINYDKYSVESVNSMEIIPFSVFYKHFGALSEKTGRFLLKGRHDQELIFVKKEGDKFVFYPADSYFWTI</sequence>
<organism evidence="1 2">
    <name type="scientific">Aquimarina litoralis</name>
    <dbReference type="NCBI Taxonomy" id="584605"/>
    <lineage>
        <taxon>Bacteria</taxon>
        <taxon>Pseudomonadati</taxon>
        <taxon>Bacteroidota</taxon>
        <taxon>Flavobacteriia</taxon>
        <taxon>Flavobacteriales</taxon>
        <taxon>Flavobacteriaceae</taxon>
        <taxon>Aquimarina</taxon>
    </lineage>
</organism>
<name>A0ABP3UCA6_9FLAO</name>
<accession>A0ABP3UCA6</accession>
<proteinExistence type="predicted"/>
<comment type="caution">
    <text evidence="1">The sequence shown here is derived from an EMBL/GenBank/DDBJ whole genome shotgun (WGS) entry which is preliminary data.</text>
</comment>
<dbReference type="EMBL" id="BAAAGE010000004">
    <property type="protein sequence ID" value="GAA0729932.1"/>
    <property type="molecule type" value="Genomic_DNA"/>
</dbReference>
<gene>
    <name evidence="1" type="ORF">GCM10009430_40630</name>
</gene>
<protein>
    <submittedName>
        <fullName evidence="1">Uncharacterized protein</fullName>
    </submittedName>
</protein>
<evidence type="ECO:0000313" key="1">
    <source>
        <dbReference type="EMBL" id="GAA0729932.1"/>
    </source>
</evidence>
<evidence type="ECO:0000313" key="2">
    <source>
        <dbReference type="Proteomes" id="UP001501758"/>
    </source>
</evidence>
<reference evidence="2" key="1">
    <citation type="journal article" date="2019" name="Int. J. Syst. Evol. Microbiol.">
        <title>The Global Catalogue of Microorganisms (GCM) 10K type strain sequencing project: providing services to taxonomists for standard genome sequencing and annotation.</title>
        <authorList>
            <consortium name="The Broad Institute Genomics Platform"/>
            <consortium name="The Broad Institute Genome Sequencing Center for Infectious Disease"/>
            <person name="Wu L."/>
            <person name="Ma J."/>
        </authorList>
    </citation>
    <scope>NUCLEOTIDE SEQUENCE [LARGE SCALE GENOMIC DNA]</scope>
    <source>
        <strain evidence="2">JCM 15974</strain>
    </source>
</reference>
<keyword evidence="2" id="KW-1185">Reference proteome</keyword>